<evidence type="ECO:0000259" key="9">
    <source>
        <dbReference type="PROSITE" id="PS50048"/>
    </source>
</evidence>
<dbReference type="EMBL" id="JBFTWV010000076">
    <property type="protein sequence ID" value="KAL2788662.1"/>
    <property type="molecule type" value="Genomic_DNA"/>
</dbReference>
<keyword evidence="7" id="KW-0175">Coiled coil</keyword>
<dbReference type="SMART" id="SM00066">
    <property type="entry name" value="GAL4"/>
    <property type="match status" value="1"/>
</dbReference>
<dbReference type="PANTHER" id="PTHR46910">
    <property type="entry name" value="TRANSCRIPTION FACTOR PDR1"/>
    <property type="match status" value="1"/>
</dbReference>
<evidence type="ECO:0000256" key="5">
    <source>
        <dbReference type="ARBA" id="ARBA00023163"/>
    </source>
</evidence>
<feature type="compositionally biased region" description="Polar residues" evidence="8">
    <location>
        <begin position="1"/>
        <end position="10"/>
    </location>
</feature>
<dbReference type="CDD" id="cd00067">
    <property type="entry name" value="GAL4"/>
    <property type="match status" value="1"/>
</dbReference>
<sequence>MNVPRTSGESGQHHPQHPHAAAESGPGRGKTVTTACERCRRRKIRCDGETPCATCRRFRINCVRIQKNDTHALETRVRQLEAQIAELTSGLAGGQPQDPNVLTSPRPWTPDIRLITDFGSPGAPLGLDQPFSPFAGNSTSPIEIPSIQVVDYADSSSPVSPVSLSPSPSLHPLAPVLPKSMPDSLETGLRPTSSRTTVSPPMTACPSPNYTAMPYLSPRSVPGPSRSRSSSVSSLNLDYDWASAPGDLPVSNFAESHLGASMFEMIPNIAETSATAPPWTPTRFEAETLLDKYFERTQGHPIPIPRSKLFEFLDLIDLPRLPSARGGSRDLPCSVSMARFHVYMAMTIGLRMETEGRATTIHMLHNCYRTALEEARAPTFWTQAYGIEAAMLVMIFAQVSSQET</sequence>
<feature type="coiled-coil region" evidence="7">
    <location>
        <begin position="63"/>
        <end position="90"/>
    </location>
</feature>
<feature type="region of interest" description="Disordered" evidence="8">
    <location>
        <begin position="155"/>
        <end position="211"/>
    </location>
</feature>
<dbReference type="SUPFAM" id="SSF57701">
    <property type="entry name" value="Zn2/Cys6 DNA-binding domain"/>
    <property type="match status" value="1"/>
</dbReference>
<dbReference type="PROSITE" id="PS00463">
    <property type="entry name" value="ZN2_CY6_FUNGAL_1"/>
    <property type="match status" value="1"/>
</dbReference>
<protein>
    <recommendedName>
        <fullName evidence="9">Zn(2)-C6 fungal-type domain-containing protein</fullName>
    </recommendedName>
</protein>
<evidence type="ECO:0000256" key="7">
    <source>
        <dbReference type="SAM" id="Coils"/>
    </source>
</evidence>
<comment type="caution">
    <text evidence="10">The sequence shown here is derived from an EMBL/GenBank/DDBJ whole genome shotgun (WGS) entry which is preliminary data.</text>
</comment>
<dbReference type="InterPro" id="IPR001138">
    <property type="entry name" value="Zn2Cys6_DnaBD"/>
</dbReference>
<dbReference type="Proteomes" id="UP001610563">
    <property type="component" value="Unassembled WGS sequence"/>
</dbReference>
<evidence type="ECO:0000256" key="6">
    <source>
        <dbReference type="ARBA" id="ARBA00023242"/>
    </source>
</evidence>
<comment type="subcellular location">
    <subcellularLocation>
        <location evidence="1">Nucleus</location>
    </subcellularLocation>
</comment>
<feature type="domain" description="Zn(2)-C6 fungal-type" evidence="9">
    <location>
        <begin position="35"/>
        <end position="64"/>
    </location>
</feature>
<keyword evidence="5" id="KW-0804">Transcription</keyword>
<keyword evidence="6" id="KW-0539">Nucleus</keyword>
<evidence type="ECO:0000256" key="2">
    <source>
        <dbReference type="ARBA" id="ARBA00022723"/>
    </source>
</evidence>
<keyword evidence="2" id="KW-0479">Metal-binding</keyword>
<organism evidence="10 11">
    <name type="scientific">Aspergillus keveii</name>
    <dbReference type="NCBI Taxonomy" id="714993"/>
    <lineage>
        <taxon>Eukaryota</taxon>
        <taxon>Fungi</taxon>
        <taxon>Dikarya</taxon>
        <taxon>Ascomycota</taxon>
        <taxon>Pezizomycotina</taxon>
        <taxon>Eurotiomycetes</taxon>
        <taxon>Eurotiomycetidae</taxon>
        <taxon>Eurotiales</taxon>
        <taxon>Aspergillaceae</taxon>
        <taxon>Aspergillus</taxon>
        <taxon>Aspergillus subgen. Nidulantes</taxon>
    </lineage>
</organism>
<evidence type="ECO:0000313" key="11">
    <source>
        <dbReference type="Proteomes" id="UP001610563"/>
    </source>
</evidence>
<keyword evidence="3" id="KW-0805">Transcription regulation</keyword>
<feature type="compositionally biased region" description="Low complexity" evidence="8">
    <location>
        <begin position="155"/>
        <end position="178"/>
    </location>
</feature>
<evidence type="ECO:0000256" key="4">
    <source>
        <dbReference type="ARBA" id="ARBA00023125"/>
    </source>
</evidence>
<reference evidence="10 11" key="1">
    <citation type="submission" date="2024-07" db="EMBL/GenBank/DDBJ databases">
        <title>Section-level genome sequencing and comparative genomics of Aspergillus sections Usti and Cavernicolus.</title>
        <authorList>
            <consortium name="Lawrence Berkeley National Laboratory"/>
            <person name="Nybo J.L."/>
            <person name="Vesth T.C."/>
            <person name="Theobald S."/>
            <person name="Frisvad J.C."/>
            <person name="Larsen T.O."/>
            <person name="Kjaerboelling I."/>
            <person name="Rothschild-Mancinelli K."/>
            <person name="Lyhne E.K."/>
            <person name="Kogle M.E."/>
            <person name="Barry K."/>
            <person name="Clum A."/>
            <person name="Na H."/>
            <person name="Ledsgaard L."/>
            <person name="Lin J."/>
            <person name="Lipzen A."/>
            <person name="Kuo A."/>
            <person name="Riley R."/>
            <person name="Mondo S."/>
            <person name="Labutti K."/>
            <person name="Haridas S."/>
            <person name="Pangalinan J."/>
            <person name="Salamov A.A."/>
            <person name="Simmons B.A."/>
            <person name="Magnuson J.K."/>
            <person name="Chen J."/>
            <person name="Drula E."/>
            <person name="Henrissat B."/>
            <person name="Wiebenga A."/>
            <person name="Lubbers R.J."/>
            <person name="Gomes A.C."/>
            <person name="Makela M.R."/>
            <person name="Stajich J."/>
            <person name="Grigoriev I.V."/>
            <person name="Mortensen U.H."/>
            <person name="De Vries R.P."/>
            <person name="Baker S.E."/>
            <person name="Andersen M.R."/>
        </authorList>
    </citation>
    <scope>NUCLEOTIDE SEQUENCE [LARGE SCALE GENOMIC DNA]</scope>
    <source>
        <strain evidence="10 11">CBS 209.92</strain>
    </source>
</reference>
<name>A0ABR4FZG8_9EURO</name>
<dbReference type="PANTHER" id="PTHR46910:SF3">
    <property type="entry name" value="HALOTOLERANCE PROTEIN 9-RELATED"/>
    <property type="match status" value="1"/>
</dbReference>
<evidence type="ECO:0000313" key="10">
    <source>
        <dbReference type="EMBL" id="KAL2788662.1"/>
    </source>
</evidence>
<feature type="region of interest" description="Disordered" evidence="8">
    <location>
        <begin position="1"/>
        <end position="31"/>
    </location>
</feature>
<dbReference type="PROSITE" id="PS50048">
    <property type="entry name" value="ZN2_CY6_FUNGAL_2"/>
    <property type="match status" value="1"/>
</dbReference>
<evidence type="ECO:0000256" key="1">
    <source>
        <dbReference type="ARBA" id="ARBA00004123"/>
    </source>
</evidence>
<evidence type="ECO:0000256" key="3">
    <source>
        <dbReference type="ARBA" id="ARBA00023015"/>
    </source>
</evidence>
<evidence type="ECO:0000256" key="8">
    <source>
        <dbReference type="SAM" id="MobiDB-lite"/>
    </source>
</evidence>
<dbReference type="InterPro" id="IPR050987">
    <property type="entry name" value="AtrR-like"/>
</dbReference>
<accession>A0ABR4FZG8</accession>
<gene>
    <name evidence="10" type="ORF">BJX66DRAFT_252520</name>
</gene>
<proteinExistence type="predicted"/>
<dbReference type="Pfam" id="PF00172">
    <property type="entry name" value="Zn_clus"/>
    <property type="match status" value="1"/>
</dbReference>
<dbReference type="Gene3D" id="4.10.240.10">
    <property type="entry name" value="Zn(2)-C6 fungal-type DNA-binding domain"/>
    <property type="match status" value="1"/>
</dbReference>
<feature type="compositionally biased region" description="Polar residues" evidence="8">
    <location>
        <begin position="190"/>
        <end position="210"/>
    </location>
</feature>
<dbReference type="InterPro" id="IPR036864">
    <property type="entry name" value="Zn2-C6_fun-type_DNA-bd_sf"/>
</dbReference>
<keyword evidence="4" id="KW-0238">DNA-binding</keyword>
<keyword evidence="11" id="KW-1185">Reference proteome</keyword>